<reference evidence="1" key="1">
    <citation type="submission" date="2018-05" db="EMBL/GenBank/DDBJ databases">
        <authorList>
            <person name="Lanie J.A."/>
            <person name="Ng W.-L."/>
            <person name="Kazmierczak K.M."/>
            <person name="Andrzejewski T.M."/>
            <person name="Davidsen T.M."/>
            <person name="Wayne K.J."/>
            <person name="Tettelin H."/>
            <person name="Glass J.I."/>
            <person name="Rusch D."/>
            <person name="Podicherti R."/>
            <person name="Tsui H.-C.T."/>
            <person name="Winkler M.E."/>
        </authorList>
    </citation>
    <scope>NUCLEOTIDE SEQUENCE</scope>
</reference>
<proteinExistence type="predicted"/>
<name>A0A382ZHE9_9ZZZZ</name>
<organism evidence="1">
    <name type="scientific">marine metagenome</name>
    <dbReference type="NCBI Taxonomy" id="408172"/>
    <lineage>
        <taxon>unclassified sequences</taxon>
        <taxon>metagenomes</taxon>
        <taxon>ecological metagenomes</taxon>
    </lineage>
</organism>
<dbReference type="AlphaFoldDB" id="A0A382ZHE9"/>
<dbReference type="EMBL" id="UINC01183790">
    <property type="protein sequence ID" value="SVD94710.1"/>
    <property type="molecule type" value="Genomic_DNA"/>
</dbReference>
<sequence length="56" mass="5623">MSKKISFLVAGGALVVLLQWAVPAAYSAVVADEEAAQSCPASGSCPVSKQSAEAEV</sequence>
<accession>A0A382ZHE9</accession>
<gene>
    <name evidence="1" type="ORF">METZ01_LOCUS447564</name>
</gene>
<protein>
    <submittedName>
        <fullName evidence="1">Uncharacterized protein</fullName>
    </submittedName>
</protein>
<evidence type="ECO:0000313" key="1">
    <source>
        <dbReference type="EMBL" id="SVD94710.1"/>
    </source>
</evidence>